<proteinExistence type="predicted"/>
<reference evidence="1 2" key="1">
    <citation type="journal article" date="2019" name="Philos. Trans. R. Soc. Lond., B, Biol. Sci.">
        <title>Ant behaviour and brain gene expression of defending hosts depend on the ecological success of the intruding social parasite.</title>
        <authorList>
            <person name="Kaur R."/>
            <person name="Stoldt M."/>
            <person name="Jongepier E."/>
            <person name="Feldmeyer B."/>
            <person name="Menzel F."/>
            <person name="Bornberg-Bauer E."/>
            <person name="Foitzik S."/>
        </authorList>
    </citation>
    <scope>NUCLEOTIDE SEQUENCE [LARGE SCALE GENOMIC DNA]</scope>
    <source>
        <tissue evidence="1">Whole body</tissue>
    </source>
</reference>
<evidence type="ECO:0000313" key="1">
    <source>
        <dbReference type="EMBL" id="TGZ49195.1"/>
    </source>
</evidence>
<gene>
    <name evidence="1" type="ORF">DBV15_05908</name>
</gene>
<organism evidence="1 2">
    <name type="scientific">Temnothorax longispinosus</name>
    <dbReference type="NCBI Taxonomy" id="300112"/>
    <lineage>
        <taxon>Eukaryota</taxon>
        <taxon>Metazoa</taxon>
        <taxon>Ecdysozoa</taxon>
        <taxon>Arthropoda</taxon>
        <taxon>Hexapoda</taxon>
        <taxon>Insecta</taxon>
        <taxon>Pterygota</taxon>
        <taxon>Neoptera</taxon>
        <taxon>Endopterygota</taxon>
        <taxon>Hymenoptera</taxon>
        <taxon>Apocrita</taxon>
        <taxon>Aculeata</taxon>
        <taxon>Formicoidea</taxon>
        <taxon>Formicidae</taxon>
        <taxon>Myrmicinae</taxon>
        <taxon>Temnothorax</taxon>
    </lineage>
</organism>
<dbReference type="EMBL" id="QBLH01002196">
    <property type="protein sequence ID" value="TGZ49195.1"/>
    <property type="molecule type" value="Genomic_DNA"/>
</dbReference>
<dbReference type="Proteomes" id="UP000310200">
    <property type="component" value="Unassembled WGS sequence"/>
</dbReference>
<comment type="caution">
    <text evidence="1">The sequence shown here is derived from an EMBL/GenBank/DDBJ whole genome shotgun (WGS) entry which is preliminary data.</text>
</comment>
<name>A0A4S2KI41_9HYME</name>
<keyword evidence="2" id="KW-1185">Reference proteome</keyword>
<dbReference type="AlphaFoldDB" id="A0A4S2KI41"/>
<accession>A0A4S2KI41</accession>
<protein>
    <submittedName>
        <fullName evidence="1">Uncharacterized protein</fullName>
    </submittedName>
</protein>
<sequence>MLTEGEEENEEIHHSPGARGSVVVRGFGGCWPGKYAPRRAAELHVNFDHGCSGEREKSDYEARGHETRLVFVAARITRARAPPDSFSRHNESNFFSLSTCQNPKCLYAKITGSTFLLLEAESIIYQATIKKSKCLKGCISLGSAPRFTRFACFKS</sequence>
<evidence type="ECO:0000313" key="2">
    <source>
        <dbReference type="Proteomes" id="UP000310200"/>
    </source>
</evidence>